<dbReference type="OrthoDB" id="329806at2"/>
<dbReference type="Pfam" id="PF01370">
    <property type="entry name" value="Epimerase"/>
    <property type="match status" value="1"/>
</dbReference>
<evidence type="ECO:0000313" key="4">
    <source>
        <dbReference type="Proteomes" id="UP000002774"/>
    </source>
</evidence>
<dbReference type="AlphaFoldDB" id="H1YJ25"/>
<dbReference type="Gene3D" id="3.40.50.720">
    <property type="entry name" value="NAD(P)-binding Rossmann-like Domain"/>
    <property type="match status" value="1"/>
</dbReference>
<protein>
    <submittedName>
        <fullName evidence="3">NAD-dependent epimerase/dehydratase</fullName>
    </submittedName>
</protein>
<keyword evidence="4" id="KW-1185">Reference proteome</keyword>
<accession>H1YJ25</accession>
<dbReference type="HOGENOM" id="CLU_007383_6_7_10"/>
<evidence type="ECO:0000259" key="2">
    <source>
        <dbReference type="Pfam" id="PF01370"/>
    </source>
</evidence>
<feature type="domain" description="NAD-dependent epimerase/dehydratase" evidence="2">
    <location>
        <begin position="5"/>
        <end position="210"/>
    </location>
</feature>
<gene>
    <name evidence="3" type="ORF">Mucpa_3622</name>
</gene>
<dbReference type="STRING" id="714943.Mucpa_3622"/>
<reference evidence="3" key="1">
    <citation type="submission" date="2011-09" db="EMBL/GenBank/DDBJ databases">
        <title>The permanent draft genome of Mucilaginibacter paludis DSM 18603.</title>
        <authorList>
            <consortium name="US DOE Joint Genome Institute (JGI-PGF)"/>
            <person name="Lucas S."/>
            <person name="Han J."/>
            <person name="Lapidus A."/>
            <person name="Bruce D."/>
            <person name="Goodwin L."/>
            <person name="Pitluck S."/>
            <person name="Peters L."/>
            <person name="Kyrpides N."/>
            <person name="Mavromatis K."/>
            <person name="Ivanova N."/>
            <person name="Mikhailova N."/>
            <person name="Held B."/>
            <person name="Detter J.C."/>
            <person name="Tapia R."/>
            <person name="Han C."/>
            <person name="Land M."/>
            <person name="Hauser L."/>
            <person name="Markowitz V."/>
            <person name="Cheng J.-F."/>
            <person name="Hugenholtz P."/>
            <person name="Woyke T."/>
            <person name="Wu D."/>
            <person name="Tindall B."/>
            <person name="Brambilla E."/>
            <person name="Klenk H.-P."/>
            <person name="Eisen J.A."/>
        </authorList>
    </citation>
    <scope>NUCLEOTIDE SEQUENCE [LARGE SCALE GENOMIC DNA]</scope>
    <source>
        <strain evidence="3">DSM 18603</strain>
    </source>
</reference>
<dbReference type="PANTHER" id="PTHR43000">
    <property type="entry name" value="DTDP-D-GLUCOSE 4,6-DEHYDRATASE-RELATED"/>
    <property type="match status" value="1"/>
</dbReference>
<dbReference type="InterPro" id="IPR001509">
    <property type="entry name" value="Epimerase_deHydtase"/>
</dbReference>
<dbReference type="EMBL" id="CM001403">
    <property type="protein sequence ID" value="EHQ27720.1"/>
    <property type="molecule type" value="Genomic_DNA"/>
</dbReference>
<dbReference type="Proteomes" id="UP000002774">
    <property type="component" value="Chromosome"/>
</dbReference>
<dbReference type="RefSeq" id="WP_008508273.1">
    <property type="nucleotide sequence ID" value="NZ_CM001403.1"/>
</dbReference>
<dbReference type="InterPro" id="IPR036291">
    <property type="entry name" value="NAD(P)-bd_dom_sf"/>
</dbReference>
<proteinExistence type="inferred from homology"/>
<comment type="similarity">
    <text evidence="1">Belongs to the NAD(P)-dependent epimerase/dehydratase family.</text>
</comment>
<sequence>MNVKITGYSGFVGCNLIKYLKPYSINIGYISRGELTSNIDRNILSCDAIIHLAGKAHDLKKTSNPDDYYQVNYQITKNLYDAFIESDANKFIFISTVKAVSDHLNECLTEDIIPSPQTHYGKSKLMAEEYIQSKHLPPGKSYYILRPCMIHGPGNKGNLNLLYNFVSKGLPYPLAAFENNRSFLSVDNLCFIIKEIIEREDILGGIYNVADDGPLSTTEVVSLISQLSNKTPRLLSIPKKVIVFLATIGDTFKLPLNTERLGKLTENYIISNQKIKNALKKQLPLTSKEGIVKTINSFKTNIKLK</sequence>
<evidence type="ECO:0000256" key="1">
    <source>
        <dbReference type="ARBA" id="ARBA00007637"/>
    </source>
</evidence>
<evidence type="ECO:0000313" key="3">
    <source>
        <dbReference type="EMBL" id="EHQ27720.1"/>
    </source>
</evidence>
<dbReference type="eggNOG" id="COG0451">
    <property type="taxonomic scope" value="Bacteria"/>
</dbReference>
<dbReference type="SUPFAM" id="SSF51735">
    <property type="entry name" value="NAD(P)-binding Rossmann-fold domains"/>
    <property type="match status" value="1"/>
</dbReference>
<organism evidence="3 4">
    <name type="scientific">Mucilaginibacter paludis DSM 18603</name>
    <dbReference type="NCBI Taxonomy" id="714943"/>
    <lineage>
        <taxon>Bacteria</taxon>
        <taxon>Pseudomonadati</taxon>
        <taxon>Bacteroidota</taxon>
        <taxon>Sphingobacteriia</taxon>
        <taxon>Sphingobacteriales</taxon>
        <taxon>Sphingobacteriaceae</taxon>
        <taxon>Mucilaginibacter</taxon>
    </lineage>
</organism>
<name>H1YJ25_9SPHI</name>